<reference evidence="2" key="2">
    <citation type="submission" date="2025-09" db="UniProtKB">
        <authorList>
            <consortium name="Ensembl"/>
        </authorList>
    </citation>
    <scope>IDENTIFICATION</scope>
</reference>
<dbReference type="Ensembl" id="ENSCPBT00000009351.1">
    <property type="protein sequence ID" value="ENSCPBP00000007759.1"/>
    <property type="gene ID" value="ENSCPBG00000006100.1"/>
</dbReference>
<name>A0A8C3FI66_CHRPI</name>
<reference evidence="2" key="1">
    <citation type="submission" date="2025-08" db="UniProtKB">
        <authorList>
            <consortium name="Ensembl"/>
        </authorList>
    </citation>
    <scope>IDENTIFICATION</scope>
</reference>
<dbReference type="AlphaFoldDB" id="A0A8C3FI66"/>
<accession>A0A8C3FI66</accession>
<dbReference type="GO" id="GO:0015421">
    <property type="term" value="F:ABC-type oligopeptide transporter activity"/>
    <property type="evidence" value="ECO:0007669"/>
    <property type="project" value="TreeGrafter"/>
</dbReference>
<feature type="domain" description="ABC transporter" evidence="1">
    <location>
        <begin position="9"/>
        <end position="33"/>
    </location>
</feature>
<dbReference type="GO" id="GO:0090374">
    <property type="term" value="P:oligopeptide export from mitochondrion"/>
    <property type="evidence" value="ECO:0007669"/>
    <property type="project" value="TreeGrafter"/>
</dbReference>
<sequence length="106" mass="11790">MNIYLYRSQKQRIAIARALVRKPAVLLLDEATSALDTESEKPLISQTIHYTSGRTCIIIAHRLTTIQNADVIAVIHNGKVVEQGTHSQLLAKEGHYYALVNAQVSH</sequence>
<protein>
    <recommendedName>
        <fullName evidence="1">ABC transporter domain-containing protein</fullName>
    </recommendedName>
</protein>
<dbReference type="GeneTree" id="ENSGT00940000166052"/>
<dbReference type="GO" id="GO:0016887">
    <property type="term" value="F:ATP hydrolysis activity"/>
    <property type="evidence" value="ECO:0007669"/>
    <property type="project" value="InterPro"/>
</dbReference>
<dbReference type="InterPro" id="IPR039421">
    <property type="entry name" value="Type_1_exporter"/>
</dbReference>
<dbReference type="Gene3D" id="3.40.50.300">
    <property type="entry name" value="P-loop containing nucleotide triphosphate hydrolases"/>
    <property type="match status" value="1"/>
</dbReference>
<dbReference type="InterPro" id="IPR027417">
    <property type="entry name" value="P-loop_NTPase"/>
</dbReference>
<dbReference type="GO" id="GO:0005524">
    <property type="term" value="F:ATP binding"/>
    <property type="evidence" value="ECO:0007669"/>
    <property type="project" value="InterPro"/>
</dbReference>
<dbReference type="Proteomes" id="UP000694380">
    <property type="component" value="Unplaced"/>
</dbReference>
<dbReference type="GO" id="GO:0005743">
    <property type="term" value="C:mitochondrial inner membrane"/>
    <property type="evidence" value="ECO:0007669"/>
    <property type="project" value="TreeGrafter"/>
</dbReference>
<proteinExistence type="predicted"/>
<organism evidence="2 3">
    <name type="scientific">Chrysemys picta bellii</name>
    <name type="common">Western painted turtle</name>
    <name type="synonym">Emys bellii</name>
    <dbReference type="NCBI Taxonomy" id="8478"/>
    <lineage>
        <taxon>Eukaryota</taxon>
        <taxon>Metazoa</taxon>
        <taxon>Chordata</taxon>
        <taxon>Craniata</taxon>
        <taxon>Vertebrata</taxon>
        <taxon>Euteleostomi</taxon>
        <taxon>Archelosauria</taxon>
        <taxon>Testudinata</taxon>
        <taxon>Testudines</taxon>
        <taxon>Cryptodira</taxon>
        <taxon>Durocryptodira</taxon>
        <taxon>Testudinoidea</taxon>
        <taxon>Emydidae</taxon>
        <taxon>Chrysemys</taxon>
    </lineage>
</organism>
<evidence type="ECO:0000313" key="2">
    <source>
        <dbReference type="Ensembl" id="ENSCPBP00000007759.1"/>
    </source>
</evidence>
<dbReference type="Pfam" id="PF00005">
    <property type="entry name" value="ABC_tran"/>
    <property type="match status" value="1"/>
</dbReference>
<dbReference type="SUPFAM" id="SSF52540">
    <property type="entry name" value="P-loop containing nucleoside triphosphate hydrolases"/>
    <property type="match status" value="1"/>
</dbReference>
<evidence type="ECO:0000259" key="1">
    <source>
        <dbReference type="Pfam" id="PF00005"/>
    </source>
</evidence>
<evidence type="ECO:0000313" key="3">
    <source>
        <dbReference type="Proteomes" id="UP000694380"/>
    </source>
</evidence>
<keyword evidence="3" id="KW-1185">Reference proteome</keyword>
<dbReference type="PANTHER" id="PTHR43394:SF1">
    <property type="entry name" value="ATP-BINDING CASSETTE SUB-FAMILY B MEMBER 10, MITOCHONDRIAL"/>
    <property type="match status" value="1"/>
</dbReference>
<dbReference type="PANTHER" id="PTHR43394">
    <property type="entry name" value="ATP-DEPENDENT PERMEASE MDL1, MITOCHONDRIAL"/>
    <property type="match status" value="1"/>
</dbReference>
<dbReference type="InterPro" id="IPR003439">
    <property type="entry name" value="ABC_transporter-like_ATP-bd"/>
</dbReference>
<dbReference type="OMA" id="AHEASHN"/>